<dbReference type="InterPro" id="IPR036061">
    <property type="entry name" value="CheW-like_dom_sf"/>
</dbReference>
<dbReference type="InterPro" id="IPR011006">
    <property type="entry name" value="CheY-like_superfamily"/>
</dbReference>
<dbReference type="OrthoDB" id="5477257at2"/>
<evidence type="ECO:0000259" key="2">
    <source>
        <dbReference type="PROSITE" id="PS50110"/>
    </source>
</evidence>
<feature type="domain" description="Response regulatory" evidence="2">
    <location>
        <begin position="191"/>
        <end position="311"/>
    </location>
</feature>
<dbReference type="EMBL" id="NXLX01000019">
    <property type="protein sequence ID" value="RDU72484.1"/>
    <property type="molecule type" value="Genomic_DNA"/>
</dbReference>
<protein>
    <submittedName>
        <fullName evidence="4">Chemotaxis protein CheV</fullName>
    </submittedName>
</protein>
<dbReference type="SUPFAM" id="SSF52172">
    <property type="entry name" value="CheY-like"/>
    <property type="match status" value="1"/>
</dbReference>
<evidence type="ECO:0000259" key="3">
    <source>
        <dbReference type="PROSITE" id="PS50851"/>
    </source>
</evidence>
<keyword evidence="5" id="KW-1185">Reference proteome</keyword>
<evidence type="ECO:0000313" key="5">
    <source>
        <dbReference type="Proteomes" id="UP000256695"/>
    </source>
</evidence>
<dbReference type="PROSITE" id="PS50851">
    <property type="entry name" value="CHEW"/>
    <property type="match status" value="1"/>
</dbReference>
<dbReference type="GO" id="GO:0000160">
    <property type="term" value="P:phosphorelay signal transduction system"/>
    <property type="evidence" value="ECO:0007669"/>
    <property type="project" value="InterPro"/>
</dbReference>
<dbReference type="InterPro" id="IPR001789">
    <property type="entry name" value="Sig_transdc_resp-reg_receiver"/>
</dbReference>
<keyword evidence="1" id="KW-0597">Phosphoprotein</keyword>
<dbReference type="Pfam" id="PF01584">
    <property type="entry name" value="CheW"/>
    <property type="match status" value="1"/>
</dbReference>
<reference evidence="4 5" key="1">
    <citation type="submission" date="2018-04" db="EMBL/GenBank/DDBJ databases">
        <title>Novel Campyloabacter and Helicobacter Species and Strains.</title>
        <authorList>
            <person name="Mannion A.J."/>
            <person name="Shen Z."/>
            <person name="Fox J.G."/>
        </authorList>
    </citation>
    <scope>NUCLEOTIDE SEQUENCE [LARGE SCALE GENOMIC DNA]</scope>
    <source>
        <strain evidence="4 5">MIT 04-9362</strain>
    </source>
</reference>
<dbReference type="PANTHER" id="PTHR47233">
    <property type="entry name" value="CHEMOTAXIS PROTEIN CHEV"/>
    <property type="match status" value="1"/>
</dbReference>
<dbReference type="CDD" id="cd00588">
    <property type="entry name" value="CheW_like"/>
    <property type="match status" value="1"/>
</dbReference>
<dbReference type="Gene3D" id="2.30.30.40">
    <property type="entry name" value="SH3 Domains"/>
    <property type="match status" value="1"/>
</dbReference>
<name>A0A3D8J6G4_9HELI</name>
<comment type="caution">
    <text evidence="4">The sequence shown here is derived from an EMBL/GenBank/DDBJ whole genome shotgun (WGS) entry which is preliminary data.</text>
</comment>
<gene>
    <name evidence="4" type="ORF">CQA57_06730</name>
</gene>
<dbReference type="Gene3D" id="2.40.50.180">
    <property type="entry name" value="CheA-289, Domain 4"/>
    <property type="match status" value="1"/>
</dbReference>
<dbReference type="SMART" id="SM00260">
    <property type="entry name" value="CheW"/>
    <property type="match status" value="1"/>
</dbReference>
<dbReference type="PIRSF" id="PIRSF002867">
    <property type="entry name" value="CheV"/>
    <property type="match status" value="1"/>
</dbReference>
<organism evidence="4 5">
    <name type="scientific">Helicobacter anseris</name>
    <dbReference type="NCBI Taxonomy" id="375926"/>
    <lineage>
        <taxon>Bacteria</taxon>
        <taxon>Pseudomonadati</taxon>
        <taxon>Campylobacterota</taxon>
        <taxon>Epsilonproteobacteria</taxon>
        <taxon>Campylobacterales</taxon>
        <taxon>Helicobacteraceae</taxon>
        <taxon>Helicobacter</taxon>
    </lineage>
</organism>
<sequence length="313" mass="35718">MVSGLQEMPHTKNEAQFLCFLLDDCHDAQIYAINVFKIREVIAYDGALTEAIDGDNTIVLGTLLVRNEAIPLIDIKRWLHFNSQDLQRDLSKHSLVDDKHLVIICDFSNCTVGLQVKQVKHIIQRNWEKIQASMDHGLKEDSKIIATTRYEDNSLVQVLDIEKMVSDAFPAMMDKIELNLNTIEKIKSNKLVLIAEDSRSAIKELEKIIKRLGLRYLHFSNGQELLIYIEHCDNIEDVGVIITDLEMPNLSGFEVLKYLKKNEKTKNIPTLVNSSMQSSASFETALDLGANGFVIKSQPKVIEEYLRQFLEKE</sequence>
<proteinExistence type="predicted"/>
<dbReference type="Proteomes" id="UP000256695">
    <property type="component" value="Unassembled WGS sequence"/>
</dbReference>
<dbReference type="PANTHER" id="PTHR47233:SF3">
    <property type="entry name" value="CHEMOTAXIS PROTEIN CHEV"/>
    <property type="match status" value="1"/>
</dbReference>
<dbReference type="Gene3D" id="3.40.50.2300">
    <property type="match status" value="1"/>
</dbReference>
<dbReference type="InterPro" id="IPR002545">
    <property type="entry name" value="CheW-lke_dom"/>
</dbReference>
<evidence type="ECO:0000313" key="4">
    <source>
        <dbReference type="EMBL" id="RDU72484.1"/>
    </source>
</evidence>
<dbReference type="GO" id="GO:0006935">
    <property type="term" value="P:chemotaxis"/>
    <property type="evidence" value="ECO:0007669"/>
    <property type="project" value="InterPro"/>
</dbReference>
<dbReference type="Pfam" id="PF00072">
    <property type="entry name" value="Response_reg"/>
    <property type="match status" value="1"/>
</dbReference>
<dbReference type="InterPro" id="IPR024181">
    <property type="entry name" value="Chemotax_regulator_CheV"/>
</dbReference>
<evidence type="ECO:0000256" key="1">
    <source>
        <dbReference type="PROSITE-ProRule" id="PRU00169"/>
    </source>
</evidence>
<accession>A0A3D8J6G4</accession>
<dbReference type="SMART" id="SM00448">
    <property type="entry name" value="REC"/>
    <property type="match status" value="1"/>
</dbReference>
<dbReference type="RefSeq" id="WP_115579474.1">
    <property type="nucleotide sequence ID" value="NZ_NXLX01000019.1"/>
</dbReference>
<dbReference type="AlphaFoldDB" id="A0A3D8J6G4"/>
<dbReference type="PROSITE" id="PS50110">
    <property type="entry name" value="RESPONSE_REGULATORY"/>
    <property type="match status" value="1"/>
</dbReference>
<feature type="modified residue" description="4-aspartylphosphate" evidence="1">
    <location>
        <position position="244"/>
    </location>
</feature>
<feature type="domain" description="CheW-like" evidence="3">
    <location>
        <begin position="14"/>
        <end position="170"/>
    </location>
</feature>
<dbReference type="SUPFAM" id="SSF50341">
    <property type="entry name" value="CheW-like"/>
    <property type="match status" value="1"/>
</dbReference>